<evidence type="ECO:0000256" key="17">
    <source>
        <dbReference type="ARBA" id="ARBA00023180"/>
    </source>
</evidence>
<name>A0A382GWJ6_9ZZZZ</name>
<evidence type="ECO:0000256" key="7">
    <source>
        <dbReference type="ARBA" id="ARBA00022645"/>
    </source>
</evidence>
<reference evidence="23" key="1">
    <citation type="submission" date="2018-05" db="EMBL/GenBank/DDBJ databases">
        <authorList>
            <person name="Lanie J.A."/>
            <person name="Ng W.-L."/>
            <person name="Kazmierczak K.M."/>
            <person name="Andrzejewski T.M."/>
            <person name="Davidsen T.M."/>
            <person name="Wayne K.J."/>
            <person name="Tettelin H."/>
            <person name="Glass J.I."/>
            <person name="Rusch D."/>
            <person name="Podicherti R."/>
            <person name="Tsui H.-C.T."/>
            <person name="Winkler M.E."/>
        </authorList>
    </citation>
    <scope>NUCLEOTIDE SEQUENCE</scope>
</reference>
<accession>A0A382GWJ6</accession>
<comment type="subcellular location">
    <subcellularLocation>
        <location evidence="1">Endoplasmic reticulum</location>
    </subcellularLocation>
    <subcellularLocation>
        <location evidence="3">Golgi apparatus</location>
    </subcellularLocation>
    <subcellularLocation>
        <location evidence="2">Lysosome</location>
    </subcellularLocation>
    <subcellularLocation>
        <location evidence="4">Secreted</location>
    </subcellularLocation>
</comment>
<sequence>MFNIHTSNLHKHFFIAETLVICILCAVSIAFGEGIKDKYQGTADRIITATLEQDASYNRLAYLCDAFGHRMSGSESLELSIDWILDEMKSDGLENVHGEEVMVPRWIRGNESAELIHPYNKKLPMLGLGRSVGTPPEGIESEVLVVGSYDELENRRDEVEGKIVLFDVPFTTYGETVQYRYGGASAAAKHGAVASVIRSITPFSMNTPHTGGMSYDEDIIKIPHAALTLEDASLIHRIQDLGEVPVIRLFMEAHFEKDSPSRNIIAELKGTEFPDEIVVLGGHIDSWDVGQGAHDDAGGCVAAWEAVRILNKLGLRPRRTLRVVMWTNEEYGLRGGKNYRDTHKEELENHILAIESDNGVFNPRGFGFTGSKKARELVRQVTDLLKPI</sequence>
<dbReference type="GO" id="GO:0005764">
    <property type="term" value="C:lysosome"/>
    <property type="evidence" value="ECO:0007669"/>
    <property type="project" value="UniProtKB-SubCell"/>
</dbReference>
<keyword evidence="18" id="KW-0458">Lysosome</keyword>
<dbReference type="GO" id="GO:0006508">
    <property type="term" value="P:proteolysis"/>
    <property type="evidence" value="ECO:0007669"/>
    <property type="project" value="UniProtKB-KW"/>
</dbReference>
<dbReference type="InterPro" id="IPR039866">
    <property type="entry name" value="CPQ"/>
</dbReference>
<evidence type="ECO:0000256" key="19">
    <source>
        <dbReference type="ARBA" id="ARBA00025833"/>
    </source>
</evidence>
<gene>
    <name evidence="23" type="ORF">METZ01_LOCUS232302</name>
</gene>
<evidence type="ECO:0000256" key="20">
    <source>
        <dbReference type="ARBA" id="ARBA00033328"/>
    </source>
</evidence>
<evidence type="ECO:0000256" key="13">
    <source>
        <dbReference type="ARBA" id="ARBA00022833"/>
    </source>
</evidence>
<keyword evidence="14" id="KW-0333">Golgi apparatus</keyword>
<dbReference type="GO" id="GO:0005615">
    <property type="term" value="C:extracellular space"/>
    <property type="evidence" value="ECO:0007669"/>
    <property type="project" value="TreeGrafter"/>
</dbReference>
<keyword evidence="17" id="KW-0325">Glycoprotein</keyword>
<dbReference type="InterPro" id="IPR007484">
    <property type="entry name" value="Peptidase_M28"/>
</dbReference>
<dbReference type="Pfam" id="PF04389">
    <property type="entry name" value="Peptidase_M28"/>
    <property type="match status" value="1"/>
</dbReference>
<keyword evidence="6" id="KW-0964">Secreted</keyword>
<evidence type="ECO:0000256" key="4">
    <source>
        <dbReference type="ARBA" id="ARBA00004613"/>
    </source>
</evidence>
<proteinExistence type="predicted"/>
<dbReference type="Gene3D" id="3.50.30.30">
    <property type="match status" value="1"/>
</dbReference>
<evidence type="ECO:0000256" key="12">
    <source>
        <dbReference type="ARBA" id="ARBA00022824"/>
    </source>
</evidence>
<evidence type="ECO:0000313" key="23">
    <source>
        <dbReference type="EMBL" id="SVB79448.1"/>
    </source>
</evidence>
<dbReference type="PANTHER" id="PTHR12053:SF3">
    <property type="entry name" value="CARBOXYPEPTIDASE Q"/>
    <property type="match status" value="1"/>
</dbReference>
<keyword evidence="16" id="KW-0865">Zymogen</keyword>
<keyword evidence="11" id="KW-0378">Hydrolase</keyword>
<dbReference type="PANTHER" id="PTHR12053">
    <property type="entry name" value="PROTEASE FAMILY M28 PLASMA GLUTAMATE CARBOXYPEPTIDASE-RELATED"/>
    <property type="match status" value="1"/>
</dbReference>
<evidence type="ECO:0000256" key="3">
    <source>
        <dbReference type="ARBA" id="ARBA00004555"/>
    </source>
</evidence>
<protein>
    <recommendedName>
        <fullName evidence="5">Carboxypeptidase Q</fullName>
    </recommendedName>
    <alternativeName>
        <fullName evidence="20">Plasma glutamate carboxypeptidase</fullName>
    </alternativeName>
</protein>
<dbReference type="FunFam" id="3.50.30.30:FF:000009">
    <property type="entry name" value="Carboxypeptidase Q"/>
    <property type="match status" value="1"/>
</dbReference>
<dbReference type="EMBL" id="UINC01057842">
    <property type="protein sequence ID" value="SVB79448.1"/>
    <property type="molecule type" value="Genomic_DNA"/>
</dbReference>
<evidence type="ECO:0000256" key="18">
    <source>
        <dbReference type="ARBA" id="ARBA00023228"/>
    </source>
</evidence>
<dbReference type="GO" id="GO:0005783">
    <property type="term" value="C:endoplasmic reticulum"/>
    <property type="evidence" value="ECO:0007669"/>
    <property type="project" value="UniProtKB-SubCell"/>
</dbReference>
<keyword evidence="7" id="KW-0121">Carboxypeptidase</keyword>
<keyword evidence="9" id="KW-0479">Metal-binding</keyword>
<keyword evidence="21" id="KW-0472">Membrane</keyword>
<evidence type="ECO:0000256" key="14">
    <source>
        <dbReference type="ARBA" id="ARBA00023034"/>
    </source>
</evidence>
<feature type="transmembrane region" description="Helical" evidence="21">
    <location>
        <begin position="12"/>
        <end position="31"/>
    </location>
</feature>
<keyword evidence="8" id="KW-0645">Protease</keyword>
<keyword evidence="21" id="KW-1133">Transmembrane helix</keyword>
<evidence type="ECO:0000256" key="10">
    <source>
        <dbReference type="ARBA" id="ARBA00022729"/>
    </source>
</evidence>
<comment type="subunit">
    <text evidence="19">Homodimer. The monomeric form is inactive while the homodimer is active.</text>
</comment>
<organism evidence="23">
    <name type="scientific">marine metagenome</name>
    <dbReference type="NCBI Taxonomy" id="408172"/>
    <lineage>
        <taxon>unclassified sequences</taxon>
        <taxon>metagenomes</taxon>
        <taxon>ecological metagenomes</taxon>
    </lineage>
</organism>
<keyword evidence="21" id="KW-0812">Transmembrane</keyword>
<dbReference type="Gene3D" id="3.40.630.10">
    <property type="entry name" value="Zn peptidases"/>
    <property type="match status" value="1"/>
</dbReference>
<evidence type="ECO:0000256" key="2">
    <source>
        <dbReference type="ARBA" id="ARBA00004371"/>
    </source>
</evidence>
<dbReference type="AlphaFoldDB" id="A0A382GWJ6"/>
<evidence type="ECO:0000256" key="16">
    <source>
        <dbReference type="ARBA" id="ARBA00023145"/>
    </source>
</evidence>
<evidence type="ECO:0000256" key="15">
    <source>
        <dbReference type="ARBA" id="ARBA00023049"/>
    </source>
</evidence>
<evidence type="ECO:0000259" key="22">
    <source>
        <dbReference type="Pfam" id="PF04389"/>
    </source>
</evidence>
<keyword evidence="10" id="KW-0732">Signal</keyword>
<evidence type="ECO:0000256" key="5">
    <source>
        <dbReference type="ARBA" id="ARBA00014116"/>
    </source>
</evidence>
<keyword evidence="13" id="KW-0862">Zinc</keyword>
<feature type="domain" description="Peptidase M28" evidence="22">
    <location>
        <begin position="263"/>
        <end position="386"/>
    </location>
</feature>
<dbReference type="GO" id="GO:0005794">
    <property type="term" value="C:Golgi apparatus"/>
    <property type="evidence" value="ECO:0007669"/>
    <property type="project" value="UniProtKB-SubCell"/>
</dbReference>
<evidence type="ECO:0000256" key="6">
    <source>
        <dbReference type="ARBA" id="ARBA00022525"/>
    </source>
</evidence>
<evidence type="ECO:0000256" key="9">
    <source>
        <dbReference type="ARBA" id="ARBA00022723"/>
    </source>
</evidence>
<keyword evidence="12" id="KW-0256">Endoplasmic reticulum</keyword>
<dbReference type="GO" id="GO:0070573">
    <property type="term" value="F:metallodipeptidase activity"/>
    <property type="evidence" value="ECO:0007669"/>
    <property type="project" value="InterPro"/>
</dbReference>
<dbReference type="SUPFAM" id="SSF53187">
    <property type="entry name" value="Zn-dependent exopeptidases"/>
    <property type="match status" value="1"/>
</dbReference>
<dbReference type="GO" id="GO:0043171">
    <property type="term" value="P:peptide catabolic process"/>
    <property type="evidence" value="ECO:0007669"/>
    <property type="project" value="TreeGrafter"/>
</dbReference>
<dbReference type="GO" id="GO:0004180">
    <property type="term" value="F:carboxypeptidase activity"/>
    <property type="evidence" value="ECO:0007669"/>
    <property type="project" value="UniProtKB-KW"/>
</dbReference>
<keyword evidence="15" id="KW-0482">Metalloprotease</keyword>
<evidence type="ECO:0000256" key="8">
    <source>
        <dbReference type="ARBA" id="ARBA00022670"/>
    </source>
</evidence>
<feature type="non-terminal residue" evidence="23">
    <location>
        <position position="388"/>
    </location>
</feature>
<evidence type="ECO:0000256" key="11">
    <source>
        <dbReference type="ARBA" id="ARBA00022801"/>
    </source>
</evidence>
<dbReference type="GO" id="GO:0046872">
    <property type="term" value="F:metal ion binding"/>
    <property type="evidence" value="ECO:0007669"/>
    <property type="project" value="UniProtKB-KW"/>
</dbReference>
<evidence type="ECO:0000256" key="1">
    <source>
        <dbReference type="ARBA" id="ARBA00004240"/>
    </source>
</evidence>
<evidence type="ECO:0000256" key="21">
    <source>
        <dbReference type="SAM" id="Phobius"/>
    </source>
</evidence>